<organism evidence="1 2">
    <name type="scientific">Ramlibacter lithotrophicus</name>
    <dbReference type="NCBI Taxonomy" id="2606681"/>
    <lineage>
        <taxon>Bacteria</taxon>
        <taxon>Pseudomonadati</taxon>
        <taxon>Pseudomonadota</taxon>
        <taxon>Betaproteobacteria</taxon>
        <taxon>Burkholderiales</taxon>
        <taxon>Comamonadaceae</taxon>
        <taxon>Ramlibacter</taxon>
    </lineage>
</organism>
<accession>A0A7X6DKV8</accession>
<sequence length="767" mass="84870">MDAAFDAGLDRFLYFFIAGRTLRQSGQLVSYYHPRAEAAFAAIAAEEQVQSAKRVARLLDALTQVDVEGGWGPETAAAVLAFVARSEMLEVQSSASAQARIDGWIRNELAEAQGEDFREALRVAAAAGSPNCHPAEFARFVLEIEPAPMFFGGRERRERVEPDARWFATMHADPSVRALCRKWVETALPSASEHYLKRLVERLRRIEPDIASSFIRAMDTVIRYGVMSNGEVIAAGAVLDLEAVTSVVMKALDELESPSDWDDTWQKIEDGLYSDGYAQHLSESAGEEGYTAGELVDEYVAALRRSQGWQAIAGHPQARRLGGAWARLLPDEAEGQPSTNVQEVRSLLELGIGTKFEDRAWDVAAQAWDASLLPLLLKRVAEPIDSRSVRESVVICLVRSNTRIADFAGEIQRRGSVLRLLLLFEDLKRAWSSKKDESQLREVLNTWRESLPQALQEAAGPFLASDEVQSPRLTERVVSMIAASAPETEAELQLKIRALLHSSFDIRSDLERLLDGLSGNEVARFAMRAVAQRQLTDIMEQALSHPRGVVRAEAFKYLAVRCESALPQRLLAMHGDESRYVREAVAEALARDPRPEYLPALEKLVADTWSDDDMGFDPVARLPIARVAATALAHVAQMDNDAIKRLFNLASKTRDSKLRSLILQAVVRRGNPDVHNRMLAYALRTENSRMGTAVAHALLSAAEVLDAHILRTLDPEQLLRKEPEVAAQVIVLLGVLGSESTIDRAVSRLVAHPHRKVLLGKRPGNTC</sequence>
<comment type="caution">
    <text evidence="1">The sequence shown here is derived from an EMBL/GenBank/DDBJ whole genome shotgun (WGS) entry which is preliminary data.</text>
</comment>
<reference evidence="1 2" key="1">
    <citation type="journal article" date="2020" name="Nature">
        <title>Bacterial chemolithoautotrophy via manganese oxidation.</title>
        <authorList>
            <person name="Yu H."/>
            <person name="Leadbetter J.R."/>
        </authorList>
    </citation>
    <scope>NUCLEOTIDE SEQUENCE [LARGE SCALE GENOMIC DNA]</scope>
    <source>
        <strain evidence="1 2">RBP-1</strain>
    </source>
</reference>
<proteinExistence type="predicted"/>
<dbReference type="RefSeq" id="WP_168110197.1">
    <property type="nucleotide sequence ID" value="NZ_VTOX01000015.1"/>
</dbReference>
<dbReference type="Gene3D" id="1.25.10.10">
    <property type="entry name" value="Leucine-rich Repeat Variant"/>
    <property type="match status" value="1"/>
</dbReference>
<protein>
    <submittedName>
        <fullName evidence="1">HEAT repeat domain-containing protein</fullName>
    </submittedName>
</protein>
<dbReference type="Pfam" id="PF13646">
    <property type="entry name" value="HEAT_2"/>
    <property type="match status" value="1"/>
</dbReference>
<name>A0A7X6DKV8_9BURK</name>
<gene>
    <name evidence="1" type="ORF">RAMLITH_24905</name>
</gene>
<evidence type="ECO:0000313" key="2">
    <source>
        <dbReference type="Proteomes" id="UP000521868"/>
    </source>
</evidence>
<dbReference type="InterPro" id="IPR011989">
    <property type="entry name" value="ARM-like"/>
</dbReference>
<dbReference type="EMBL" id="VTOX01000015">
    <property type="protein sequence ID" value="NKE69058.1"/>
    <property type="molecule type" value="Genomic_DNA"/>
</dbReference>
<dbReference type="SUPFAM" id="SSF48371">
    <property type="entry name" value="ARM repeat"/>
    <property type="match status" value="1"/>
</dbReference>
<dbReference type="InterPro" id="IPR016024">
    <property type="entry name" value="ARM-type_fold"/>
</dbReference>
<keyword evidence="2" id="KW-1185">Reference proteome</keyword>
<dbReference type="AlphaFoldDB" id="A0A7X6DKV8"/>
<evidence type="ECO:0000313" key="1">
    <source>
        <dbReference type="EMBL" id="NKE69058.1"/>
    </source>
</evidence>
<dbReference type="Proteomes" id="UP000521868">
    <property type="component" value="Unassembled WGS sequence"/>
</dbReference>